<accession>A0A4R7J0K0</accession>
<dbReference type="EMBL" id="SOAW01000003">
    <property type="protein sequence ID" value="TDT29803.1"/>
    <property type="molecule type" value="Genomic_DNA"/>
</dbReference>
<dbReference type="PANTHER" id="PTHR36974:SF1">
    <property type="entry name" value="DOXX FAMILY MEMBRANE PROTEIN"/>
    <property type="match status" value="1"/>
</dbReference>
<dbReference type="PANTHER" id="PTHR36974">
    <property type="entry name" value="MEMBRANE PROTEIN-RELATED"/>
    <property type="match status" value="1"/>
</dbReference>
<protein>
    <submittedName>
        <fullName evidence="1">Putative membrane protein</fullName>
    </submittedName>
</protein>
<name>A0A4R7J0K0_9ACTN</name>
<dbReference type="AlphaFoldDB" id="A0A4R7J0K0"/>
<keyword evidence="2" id="KW-1185">Reference proteome</keyword>
<gene>
    <name evidence="1" type="ORF">CLV29_2820</name>
</gene>
<sequence>MVSSRLDRVLLIQAFGVSGLIHLLRPQVFEPIVPQPLPRRETVIISGVAELICATGLALRPTRRIAGWASAGLLVAIFPANVKMAVDAQHSHSPLRRWGTLARLPLQWTLIRMALRAGRG</sequence>
<dbReference type="OrthoDB" id="3267646at2"/>
<proteinExistence type="predicted"/>
<reference evidence="1 2" key="1">
    <citation type="submission" date="2019-03" db="EMBL/GenBank/DDBJ databases">
        <title>Genomic Encyclopedia of Archaeal and Bacterial Type Strains, Phase II (KMG-II): from individual species to whole genera.</title>
        <authorList>
            <person name="Goeker M."/>
        </authorList>
    </citation>
    <scope>NUCLEOTIDE SEQUENCE [LARGE SCALE GENOMIC DNA]</scope>
    <source>
        <strain evidence="1 2">DSM 24323</strain>
    </source>
</reference>
<organism evidence="1 2">
    <name type="scientific">Naumannella halotolerans</name>
    <dbReference type="NCBI Taxonomy" id="993414"/>
    <lineage>
        <taxon>Bacteria</taxon>
        <taxon>Bacillati</taxon>
        <taxon>Actinomycetota</taxon>
        <taxon>Actinomycetes</taxon>
        <taxon>Propionibacteriales</taxon>
        <taxon>Propionibacteriaceae</taxon>
        <taxon>Naumannella</taxon>
    </lineage>
</organism>
<comment type="caution">
    <text evidence="1">The sequence shown here is derived from an EMBL/GenBank/DDBJ whole genome shotgun (WGS) entry which is preliminary data.</text>
</comment>
<dbReference type="RefSeq" id="WP_133755741.1">
    <property type="nucleotide sequence ID" value="NZ_SOAW01000003.1"/>
</dbReference>
<dbReference type="Proteomes" id="UP000295371">
    <property type="component" value="Unassembled WGS sequence"/>
</dbReference>
<evidence type="ECO:0000313" key="2">
    <source>
        <dbReference type="Proteomes" id="UP000295371"/>
    </source>
</evidence>
<evidence type="ECO:0000313" key="1">
    <source>
        <dbReference type="EMBL" id="TDT29803.1"/>
    </source>
</evidence>